<keyword evidence="8 13" id="KW-0798">TonB box</keyword>
<keyword evidence="11 12" id="KW-0998">Cell outer membrane</keyword>
<evidence type="ECO:0000256" key="5">
    <source>
        <dbReference type="ARBA" id="ARBA00022692"/>
    </source>
</evidence>
<feature type="signal peptide" evidence="14">
    <location>
        <begin position="1"/>
        <end position="24"/>
    </location>
</feature>
<dbReference type="Pfam" id="PF00593">
    <property type="entry name" value="TonB_dep_Rec_b-barrel"/>
    <property type="match status" value="1"/>
</dbReference>
<feature type="domain" description="TonB-dependent receptor-like beta-barrel" evidence="15">
    <location>
        <begin position="209"/>
        <end position="569"/>
    </location>
</feature>
<dbReference type="PANTHER" id="PTHR30069:SF53">
    <property type="entry name" value="COLICIN I RECEPTOR-RELATED"/>
    <property type="match status" value="1"/>
</dbReference>
<keyword evidence="7" id="KW-0406">Ion transport</keyword>
<evidence type="ECO:0000256" key="6">
    <source>
        <dbReference type="ARBA" id="ARBA00022729"/>
    </source>
</evidence>
<dbReference type="EMBL" id="JADJMS010000027">
    <property type="protein sequence ID" value="MBK7415872.1"/>
    <property type="molecule type" value="Genomic_DNA"/>
</dbReference>
<keyword evidence="9 12" id="KW-0472">Membrane</keyword>
<evidence type="ECO:0000259" key="16">
    <source>
        <dbReference type="Pfam" id="PF07715"/>
    </source>
</evidence>
<organism evidence="17 18">
    <name type="scientific">Candidatus Dechloromonas phosphorivorans</name>
    <dbReference type="NCBI Taxonomy" id="2899244"/>
    <lineage>
        <taxon>Bacteria</taxon>
        <taxon>Pseudomonadati</taxon>
        <taxon>Pseudomonadota</taxon>
        <taxon>Betaproteobacteria</taxon>
        <taxon>Rhodocyclales</taxon>
        <taxon>Azonexaceae</taxon>
        <taxon>Dechloromonas</taxon>
    </lineage>
</organism>
<dbReference type="PROSITE" id="PS52016">
    <property type="entry name" value="TONB_DEPENDENT_REC_3"/>
    <property type="match status" value="1"/>
</dbReference>
<feature type="chain" id="PRO_5037803316" evidence="14">
    <location>
        <begin position="25"/>
        <end position="610"/>
    </location>
</feature>
<dbReference type="AlphaFoldDB" id="A0A935K5A1"/>
<dbReference type="PANTHER" id="PTHR30069">
    <property type="entry name" value="TONB-DEPENDENT OUTER MEMBRANE RECEPTOR"/>
    <property type="match status" value="1"/>
</dbReference>
<reference evidence="17 18" key="1">
    <citation type="submission" date="2020-10" db="EMBL/GenBank/DDBJ databases">
        <title>Connecting structure to function with the recovery of over 1000 high-quality activated sludge metagenome-assembled genomes encoding full-length rRNA genes using long-read sequencing.</title>
        <authorList>
            <person name="Singleton C.M."/>
            <person name="Petriglieri F."/>
            <person name="Kristensen J.M."/>
            <person name="Kirkegaard R.H."/>
            <person name="Michaelsen T.Y."/>
            <person name="Andersen M.H."/>
            <person name="Karst S.M."/>
            <person name="Dueholm M.S."/>
            <person name="Nielsen P.H."/>
            <person name="Albertsen M."/>
        </authorList>
    </citation>
    <scope>NUCLEOTIDE SEQUENCE [LARGE SCALE GENOMIC DNA]</scope>
    <source>
        <strain evidence="17">EsbW_18-Q3-R4-48_BATAC.463</strain>
    </source>
</reference>
<evidence type="ECO:0000259" key="15">
    <source>
        <dbReference type="Pfam" id="PF00593"/>
    </source>
</evidence>
<evidence type="ECO:0000256" key="13">
    <source>
        <dbReference type="RuleBase" id="RU003357"/>
    </source>
</evidence>
<evidence type="ECO:0000256" key="10">
    <source>
        <dbReference type="ARBA" id="ARBA00023170"/>
    </source>
</evidence>
<dbReference type="Proteomes" id="UP000739411">
    <property type="component" value="Unassembled WGS sequence"/>
</dbReference>
<evidence type="ECO:0000256" key="14">
    <source>
        <dbReference type="SAM" id="SignalP"/>
    </source>
</evidence>
<dbReference type="InterPro" id="IPR036942">
    <property type="entry name" value="Beta-barrel_TonB_sf"/>
</dbReference>
<evidence type="ECO:0000256" key="1">
    <source>
        <dbReference type="ARBA" id="ARBA00004571"/>
    </source>
</evidence>
<evidence type="ECO:0000313" key="18">
    <source>
        <dbReference type="Proteomes" id="UP000739411"/>
    </source>
</evidence>
<keyword evidence="4 12" id="KW-1134">Transmembrane beta strand</keyword>
<dbReference type="InterPro" id="IPR039426">
    <property type="entry name" value="TonB-dep_rcpt-like"/>
</dbReference>
<dbReference type="Gene3D" id="2.170.130.10">
    <property type="entry name" value="TonB-dependent receptor, plug domain"/>
    <property type="match status" value="1"/>
</dbReference>
<dbReference type="SUPFAM" id="SSF56935">
    <property type="entry name" value="Porins"/>
    <property type="match status" value="1"/>
</dbReference>
<evidence type="ECO:0000256" key="2">
    <source>
        <dbReference type="ARBA" id="ARBA00009810"/>
    </source>
</evidence>
<evidence type="ECO:0000256" key="11">
    <source>
        <dbReference type="ARBA" id="ARBA00023237"/>
    </source>
</evidence>
<evidence type="ECO:0000256" key="9">
    <source>
        <dbReference type="ARBA" id="ARBA00023136"/>
    </source>
</evidence>
<comment type="caution">
    <text evidence="17">The sequence shown here is derived from an EMBL/GenBank/DDBJ whole genome shotgun (WGS) entry which is preliminary data.</text>
</comment>
<keyword evidence="5 12" id="KW-0812">Transmembrane</keyword>
<feature type="domain" description="TonB-dependent receptor plug" evidence="16">
    <location>
        <begin position="53"/>
        <end position="162"/>
    </location>
</feature>
<dbReference type="InterPro" id="IPR000531">
    <property type="entry name" value="Beta-barrel_TonB"/>
</dbReference>
<evidence type="ECO:0000256" key="4">
    <source>
        <dbReference type="ARBA" id="ARBA00022452"/>
    </source>
</evidence>
<comment type="subcellular location">
    <subcellularLocation>
        <location evidence="1 12">Cell outer membrane</location>
        <topology evidence="1 12">Multi-pass membrane protein</topology>
    </subcellularLocation>
</comment>
<evidence type="ECO:0000256" key="7">
    <source>
        <dbReference type="ARBA" id="ARBA00023065"/>
    </source>
</evidence>
<sequence length="610" mass="67299">MRTCKHNRLAAILAALSVSLPALSQNIEPVPDMSLEELLDTDVVSASRKTQNQQHVAAAVFVITQEDIARSGARDLPDVLAMAPGIEVARIGNNRWAVSARGFNGRFANKLQVLKDGRSIYSPLFSGVFWEGEDTVLEDIERIEIIRGPNAAMWGSNAVNGTINIITRKARDTQGGLVAVRTGTEDKASITARYGMALGDSGHMRIYTKGTERRGGYDADGNRAVDKSDSGLLGFRADWLPSSGTRVFVNGETFRNRNNDIYNFADPLVPGYINPVESTMTLSGSHLQGRFESLRDDGSEVTIQAYLTQRLLEADYILREERTTADLDIQYRLAPIGSHEILVGANYRNSRDTISNASKYVSFNSRHEDFQLSSIFINDEITVIPKLLQVTLGARLEYNNLTGSALQPTARFLWTPNPQQTIWGALSHATRTPSRAEESASMAMQVIPPSSPYLPFPTLVTFGQNPGTKPESEKMDAAELGYRHRFGQNLSLDTTAFILRYRDAMSVVQGSTDLSHLPSYIEQYVVNLNGQRIRIYGLEMAMFAQLSPSWRLQPSYTWQHGTASAFGDPISEASAERDAKNPSPSAFLAFAAQLRADATPRLLAEIQEPQ</sequence>
<keyword evidence="6 14" id="KW-0732">Signal</keyword>
<comment type="similarity">
    <text evidence="2 12 13">Belongs to the TonB-dependent receptor family.</text>
</comment>
<dbReference type="GO" id="GO:0044718">
    <property type="term" value="P:siderophore transmembrane transport"/>
    <property type="evidence" value="ECO:0007669"/>
    <property type="project" value="TreeGrafter"/>
</dbReference>
<evidence type="ECO:0000256" key="3">
    <source>
        <dbReference type="ARBA" id="ARBA00022448"/>
    </source>
</evidence>
<dbReference type="GO" id="GO:0015344">
    <property type="term" value="F:siderophore uptake transmembrane transporter activity"/>
    <property type="evidence" value="ECO:0007669"/>
    <property type="project" value="TreeGrafter"/>
</dbReference>
<dbReference type="InterPro" id="IPR012910">
    <property type="entry name" value="Plug_dom"/>
</dbReference>
<evidence type="ECO:0000256" key="8">
    <source>
        <dbReference type="ARBA" id="ARBA00023077"/>
    </source>
</evidence>
<gene>
    <name evidence="17" type="ORF">IPJ38_12900</name>
</gene>
<protein>
    <submittedName>
        <fullName evidence="17">TonB-dependent receptor</fullName>
    </submittedName>
</protein>
<evidence type="ECO:0000256" key="12">
    <source>
        <dbReference type="PROSITE-ProRule" id="PRU01360"/>
    </source>
</evidence>
<keyword evidence="3 12" id="KW-0813">Transport</keyword>
<dbReference type="GO" id="GO:0009279">
    <property type="term" value="C:cell outer membrane"/>
    <property type="evidence" value="ECO:0007669"/>
    <property type="project" value="UniProtKB-SubCell"/>
</dbReference>
<name>A0A935K5A1_9RHOO</name>
<proteinExistence type="inferred from homology"/>
<keyword evidence="10 17" id="KW-0675">Receptor</keyword>
<dbReference type="Pfam" id="PF07715">
    <property type="entry name" value="Plug"/>
    <property type="match status" value="1"/>
</dbReference>
<evidence type="ECO:0000313" key="17">
    <source>
        <dbReference type="EMBL" id="MBK7415872.1"/>
    </source>
</evidence>
<dbReference type="Gene3D" id="2.40.170.20">
    <property type="entry name" value="TonB-dependent receptor, beta-barrel domain"/>
    <property type="match status" value="1"/>
</dbReference>
<accession>A0A935K5A1</accession>
<dbReference type="InterPro" id="IPR037066">
    <property type="entry name" value="Plug_dom_sf"/>
</dbReference>